<dbReference type="Proteomes" id="UP000012960">
    <property type="component" value="Unplaced"/>
</dbReference>
<feature type="compositionally biased region" description="Basic residues" evidence="8">
    <location>
        <begin position="25"/>
        <end position="34"/>
    </location>
</feature>
<dbReference type="OrthoDB" id="271433at2759"/>
<comment type="cofactor">
    <cofactor evidence="1">
        <name>Fe(2+)</name>
        <dbReference type="ChEBI" id="CHEBI:29033"/>
    </cofactor>
</comment>
<dbReference type="OMA" id="GVTMPRD"/>
<dbReference type="GO" id="GO:0017172">
    <property type="term" value="F:cysteine dioxygenase activity"/>
    <property type="evidence" value="ECO:0007669"/>
    <property type="project" value="UniProtKB-EC"/>
</dbReference>
<evidence type="ECO:0000256" key="1">
    <source>
        <dbReference type="ARBA" id="ARBA00001954"/>
    </source>
</evidence>
<keyword evidence="4" id="KW-0479">Metal-binding</keyword>
<proteinExistence type="inferred from homology"/>
<dbReference type="Gene3D" id="2.60.120.10">
    <property type="entry name" value="Jelly Rolls"/>
    <property type="match status" value="1"/>
</dbReference>
<keyword evidence="5" id="KW-0560">Oxidoreductase</keyword>
<dbReference type="InterPro" id="IPR011051">
    <property type="entry name" value="RmlC_Cupin_sf"/>
</dbReference>
<comment type="catalytic activity">
    <reaction evidence="7">
        <text>L-cysteine + O2 = 3-sulfino-L-alanine + H(+)</text>
        <dbReference type="Rhea" id="RHEA:20441"/>
        <dbReference type="ChEBI" id="CHEBI:15378"/>
        <dbReference type="ChEBI" id="CHEBI:15379"/>
        <dbReference type="ChEBI" id="CHEBI:35235"/>
        <dbReference type="ChEBI" id="CHEBI:61085"/>
        <dbReference type="EC" id="1.13.11.20"/>
    </reaction>
    <physiologicalReaction direction="left-to-right" evidence="7">
        <dbReference type="Rhea" id="RHEA:20442"/>
    </physiologicalReaction>
</comment>
<dbReference type="GO" id="GO:0046872">
    <property type="term" value="F:metal ion binding"/>
    <property type="evidence" value="ECO:0007669"/>
    <property type="project" value="UniProtKB-KW"/>
</dbReference>
<evidence type="ECO:0000256" key="5">
    <source>
        <dbReference type="ARBA" id="ARBA00023002"/>
    </source>
</evidence>
<evidence type="ECO:0000256" key="6">
    <source>
        <dbReference type="ARBA" id="ARBA00023004"/>
    </source>
</evidence>
<reference evidence="9" key="1">
    <citation type="submission" date="2021-03" db="EMBL/GenBank/DDBJ databases">
        <authorList>
            <consortium name="Genoscope - CEA"/>
            <person name="William W."/>
        </authorList>
    </citation>
    <scope>NUCLEOTIDE SEQUENCE</scope>
    <source>
        <strain evidence="9">Doubled-haploid Pahang</strain>
    </source>
</reference>
<evidence type="ECO:0000256" key="7">
    <source>
        <dbReference type="ARBA" id="ARBA00024284"/>
    </source>
</evidence>
<dbReference type="FunCoup" id="A0A804K2Q0">
    <property type="interactions" value="606"/>
</dbReference>
<evidence type="ECO:0000256" key="4">
    <source>
        <dbReference type="ARBA" id="ARBA00022723"/>
    </source>
</evidence>
<dbReference type="SUPFAM" id="SSF51182">
    <property type="entry name" value="RmlC-like cupins"/>
    <property type="match status" value="1"/>
</dbReference>
<evidence type="ECO:0000313" key="11">
    <source>
        <dbReference type="Proteomes" id="UP000012960"/>
    </source>
</evidence>
<dbReference type="CDD" id="cd20289">
    <property type="entry name" value="cupin_ADO"/>
    <property type="match status" value="1"/>
</dbReference>
<dbReference type="Pfam" id="PF07847">
    <property type="entry name" value="PCO_ADO"/>
    <property type="match status" value="1"/>
</dbReference>
<evidence type="ECO:0000256" key="8">
    <source>
        <dbReference type="SAM" id="MobiDB-lite"/>
    </source>
</evidence>
<dbReference type="EMBL" id="HG996472">
    <property type="protein sequence ID" value="CAG1830531.1"/>
    <property type="molecule type" value="Genomic_DNA"/>
</dbReference>
<organism evidence="10 11">
    <name type="scientific">Musa acuminata subsp. malaccensis</name>
    <name type="common">Wild banana</name>
    <name type="synonym">Musa malaccensis</name>
    <dbReference type="NCBI Taxonomy" id="214687"/>
    <lineage>
        <taxon>Eukaryota</taxon>
        <taxon>Viridiplantae</taxon>
        <taxon>Streptophyta</taxon>
        <taxon>Embryophyta</taxon>
        <taxon>Tracheophyta</taxon>
        <taxon>Spermatophyta</taxon>
        <taxon>Magnoliopsida</taxon>
        <taxon>Liliopsida</taxon>
        <taxon>Zingiberales</taxon>
        <taxon>Musaceae</taxon>
        <taxon>Musa</taxon>
    </lineage>
</organism>
<evidence type="ECO:0000256" key="3">
    <source>
        <dbReference type="ARBA" id="ARBA00013133"/>
    </source>
</evidence>
<evidence type="ECO:0000256" key="2">
    <source>
        <dbReference type="ARBA" id="ARBA00006622"/>
    </source>
</evidence>
<dbReference type="EnsemblPlants" id="Ma08_t04130.2">
    <property type="protein sequence ID" value="Ma08_p04130.2"/>
    <property type="gene ID" value="Ma08_g04130"/>
</dbReference>
<dbReference type="AlphaFoldDB" id="A0A804K2Q0"/>
<keyword evidence="6" id="KW-0408">Iron</keyword>
<comment type="similarity">
    <text evidence="2">Belongs to the cysteine dioxygenase family.</text>
</comment>
<gene>
    <name evidence="9" type="ORF">GSMUA_337850.1</name>
</gene>
<dbReference type="PANTHER" id="PTHR22966:SF1">
    <property type="entry name" value="PLANT CYSTEINE OXIDASE 1"/>
    <property type="match status" value="1"/>
</dbReference>
<name>A0A804K2Q0_MUSAM</name>
<accession>A0A804K2Q0</accession>
<reference evidence="10" key="2">
    <citation type="submission" date="2021-05" db="UniProtKB">
        <authorList>
            <consortium name="EnsemblPlants"/>
        </authorList>
    </citation>
    <scope>IDENTIFICATION</scope>
    <source>
        <strain evidence="10">subsp. malaccensis</strain>
    </source>
</reference>
<evidence type="ECO:0000313" key="9">
    <source>
        <dbReference type="EMBL" id="CAG1830531.1"/>
    </source>
</evidence>
<keyword evidence="11" id="KW-1185">Reference proteome</keyword>
<dbReference type="GO" id="GO:0070483">
    <property type="term" value="P:detection of hypoxia"/>
    <property type="evidence" value="ECO:0007669"/>
    <property type="project" value="UniProtKB-ARBA"/>
</dbReference>
<dbReference type="InterPro" id="IPR012864">
    <property type="entry name" value="PCO/ADO"/>
</dbReference>
<dbReference type="InterPro" id="IPR014710">
    <property type="entry name" value="RmlC-like_jellyroll"/>
</dbReference>
<protein>
    <recommendedName>
        <fullName evidence="3">cysteine dioxygenase</fullName>
        <ecNumber evidence="3">1.13.11.20</ecNumber>
    </recommendedName>
</protein>
<feature type="region of interest" description="Disordered" evidence="8">
    <location>
        <begin position="1"/>
        <end position="40"/>
    </location>
</feature>
<dbReference type="EC" id="1.13.11.20" evidence="3"/>
<dbReference type="Gramene" id="Ma08_t04130.2">
    <property type="protein sequence ID" value="Ma08_p04130.2"/>
    <property type="gene ID" value="Ma08_g04130"/>
</dbReference>
<sequence>MGVDGGLADPTLRAELATEKNTYSSKKKKRRQKKPTSTPSAVQRLFETCKEVFAHGGRGFIPSADDVERLRSVLDTLKLTDVGVSPNLPFFHHVVTDGPPPVTYLHLYACSNFSIGIFCLPQAAVIPLHNHPGMTVVSKLLFGSMHIKSYDWVNDPEGSNEKIKSSNGACLAKVNTDAIFKAPCETSVLYPTTGGNMHCFTAVTSCAVLDVLGPPYNDDEGRACSYYKEYVFSSFPGKAIGVSGESKEYAWLEERESKPDDLVVRGAEYRGPKIVGR</sequence>
<evidence type="ECO:0000313" key="10">
    <source>
        <dbReference type="EnsemblPlants" id="Ma08_p04130.2"/>
    </source>
</evidence>
<dbReference type="PANTHER" id="PTHR22966">
    <property type="entry name" value="2-AMINOETHANETHIOL DIOXYGENASE"/>
    <property type="match status" value="1"/>
</dbReference>